<sequence length="304" mass="33633">MNKTKLADIILLLVAFIWGATFVIVQNAISFLPPHTFNCIRFLFATCFLASWLLLFHREELKQFNKKVFFAGFILGLWLFIGYAFQTLGLVYTTSSKAGFITGLSVVLVPLFTFLIFQIKPKIQAVLGVVLATAGLYMLTLSGNSSLNIGDLFVLICALGFALHIVFTGKFSNHYPTLLLTVLQISFVTLFSGISAFLLEDWEIVFHSSVVLQGEVLIALLITSIFATALAFFAQTYFQRFTSAVHTALIFAMEPVFAAVTAYIVLQESLSMKGFIGSLLIFSGMILAELPSIKRKQKTATITE</sequence>
<name>A0AAE3IT11_9BACI</name>
<feature type="domain" description="EamA" evidence="8">
    <location>
        <begin position="7"/>
        <end position="140"/>
    </location>
</feature>
<keyword evidence="4 7" id="KW-0812">Transmembrane</keyword>
<dbReference type="GO" id="GO:0005886">
    <property type="term" value="C:plasma membrane"/>
    <property type="evidence" value="ECO:0007669"/>
    <property type="project" value="UniProtKB-SubCell"/>
</dbReference>
<proteinExistence type="inferred from homology"/>
<dbReference type="RefSeq" id="WP_263072890.1">
    <property type="nucleotide sequence ID" value="NZ_JAOUSF010000003.1"/>
</dbReference>
<keyword evidence="6 7" id="KW-0472">Membrane</keyword>
<feature type="transmembrane region" description="Helical" evidence="7">
    <location>
        <begin position="68"/>
        <end position="92"/>
    </location>
</feature>
<dbReference type="InterPro" id="IPR051258">
    <property type="entry name" value="Diverse_Substrate_Transporter"/>
</dbReference>
<dbReference type="PANTHER" id="PTHR42920">
    <property type="entry name" value="OS03G0707200 PROTEIN-RELATED"/>
    <property type="match status" value="1"/>
</dbReference>
<comment type="caution">
    <text evidence="9">The sequence shown here is derived from an EMBL/GenBank/DDBJ whole genome shotgun (WGS) entry which is preliminary data.</text>
</comment>
<keyword evidence="3" id="KW-1003">Cell membrane</keyword>
<keyword evidence="10" id="KW-1185">Reference proteome</keyword>
<protein>
    <submittedName>
        <fullName evidence="9">DMT family transporter</fullName>
    </submittedName>
</protein>
<evidence type="ECO:0000313" key="10">
    <source>
        <dbReference type="Proteomes" id="UP001209318"/>
    </source>
</evidence>
<evidence type="ECO:0000256" key="7">
    <source>
        <dbReference type="SAM" id="Phobius"/>
    </source>
</evidence>
<dbReference type="PANTHER" id="PTHR42920:SF5">
    <property type="entry name" value="EAMA DOMAIN-CONTAINING PROTEIN"/>
    <property type="match status" value="1"/>
</dbReference>
<dbReference type="Proteomes" id="UP001209318">
    <property type="component" value="Unassembled WGS sequence"/>
</dbReference>
<evidence type="ECO:0000256" key="6">
    <source>
        <dbReference type="ARBA" id="ARBA00023136"/>
    </source>
</evidence>
<dbReference type="Pfam" id="PF00892">
    <property type="entry name" value="EamA"/>
    <property type="match status" value="2"/>
</dbReference>
<feature type="transmembrane region" description="Helical" evidence="7">
    <location>
        <begin position="272"/>
        <end position="290"/>
    </location>
</feature>
<dbReference type="SUPFAM" id="SSF103481">
    <property type="entry name" value="Multidrug resistance efflux transporter EmrE"/>
    <property type="match status" value="2"/>
</dbReference>
<accession>A0AAE3IT11</accession>
<dbReference type="AlphaFoldDB" id="A0AAE3IT11"/>
<feature type="transmembrane region" description="Helical" evidence="7">
    <location>
        <begin position="98"/>
        <end position="117"/>
    </location>
</feature>
<dbReference type="EMBL" id="JAOUSF010000003">
    <property type="protein sequence ID" value="MCU9613652.1"/>
    <property type="molecule type" value="Genomic_DNA"/>
</dbReference>
<dbReference type="InterPro" id="IPR037185">
    <property type="entry name" value="EmrE-like"/>
</dbReference>
<feature type="domain" description="EamA" evidence="8">
    <location>
        <begin position="149"/>
        <end position="287"/>
    </location>
</feature>
<feature type="transmembrane region" description="Helical" evidence="7">
    <location>
        <begin position="245"/>
        <end position="266"/>
    </location>
</feature>
<comment type="subcellular location">
    <subcellularLocation>
        <location evidence="1">Cell membrane</location>
        <topology evidence="1">Multi-pass membrane protein</topology>
    </subcellularLocation>
</comment>
<feature type="transmembrane region" description="Helical" evidence="7">
    <location>
        <begin position="9"/>
        <end position="29"/>
    </location>
</feature>
<feature type="transmembrane region" description="Helical" evidence="7">
    <location>
        <begin position="124"/>
        <end position="141"/>
    </location>
</feature>
<evidence type="ECO:0000256" key="5">
    <source>
        <dbReference type="ARBA" id="ARBA00022989"/>
    </source>
</evidence>
<reference evidence="9" key="1">
    <citation type="submission" date="2022-10" db="EMBL/GenBank/DDBJ databases">
        <title>Description of Fervidibacillus gen. nov. in the family Fervidibacillaceae fam. nov. with two species, Fervidibacillus albus sp. nov., and Fervidibacillus halotolerans sp. nov., isolated from tidal flat sediments.</title>
        <authorList>
            <person name="Kwon K.K."/>
            <person name="Yang S.-H."/>
        </authorList>
    </citation>
    <scope>NUCLEOTIDE SEQUENCE</scope>
    <source>
        <strain evidence="9">JCM 19140</strain>
    </source>
</reference>
<feature type="transmembrane region" description="Helical" evidence="7">
    <location>
        <begin position="211"/>
        <end position="233"/>
    </location>
</feature>
<feature type="transmembrane region" description="Helical" evidence="7">
    <location>
        <begin position="35"/>
        <end position="56"/>
    </location>
</feature>
<evidence type="ECO:0000259" key="8">
    <source>
        <dbReference type="Pfam" id="PF00892"/>
    </source>
</evidence>
<evidence type="ECO:0000256" key="4">
    <source>
        <dbReference type="ARBA" id="ARBA00022692"/>
    </source>
</evidence>
<dbReference type="InterPro" id="IPR000620">
    <property type="entry name" value="EamA_dom"/>
</dbReference>
<evidence type="ECO:0000256" key="3">
    <source>
        <dbReference type="ARBA" id="ARBA00022475"/>
    </source>
</evidence>
<organism evidence="9 10">
    <name type="scientific">Perspicuibacillus lycopersici</name>
    <dbReference type="NCBI Taxonomy" id="1325689"/>
    <lineage>
        <taxon>Bacteria</taxon>
        <taxon>Bacillati</taxon>
        <taxon>Bacillota</taxon>
        <taxon>Bacilli</taxon>
        <taxon>Bacillales</taxon>
        <taxon>Bacillaceae</taxon>
        <taxon>Perspicuibacillus</taxon>
    </lineage>
</organism>
<comment type="similarity">
    <text evidence="2">Belongs to the EamA transporter family.</text>
</comment>
<evidence type="ECO:0000313" key="9">
    <source>
        <dbReference type="EMBL" id="MCU9613652.1"/>
    </source>
</evidence>
<evidence type="ECO:0000256" key="2">
    <source>
        <dbReference type="ARBA" id="ARBA00007362"/>
    </source>
</evidence>
<feature type="transmembrane region" description="Helical" evidence="7">
    <location>
        <begin position="147"/>
        <end position="166"/>
    </location>
</feature>
<feature type="transmembrane region" description="Helical" evidence="7">
    <location>
        <begin position="178"/>
        <end position="199"/>
    </location>
</feature>
<evidence type="ECO:0000256" key="1">
    <source>
        <dbReference type="ARBA" id="ARBA00004651"/>
    </source>
</evidence>
<keyword evidence="5 7" id="KW-1133">Transmembrane helix</keyword>
<gene>
    <name evidence="9" type="ORF">OEV98_08770</name>
</gene>